<dbReference type="KEGG" id="ovi:T265_03012"/>
<organism evidence="1 2">
    <name type="scientific">Opisthorchis viverrini</name>
    <name type="common">Southeast Asian liver fluke</name>
    <dbReference type="NCBI Taxonomy" id="6198"/>
    <lineage>
        <taxon>Eukaryota</taxon>
        <taxon>Metazoa</taxon>
        <taxon>Spiralia</taxon>
        <taxon>Lophotrochozoa</taxon>
        <taxon>Platyhelminthes</taxon>
        <taxon>Trematoda</taxon>
        <taxon>Digenea</taxon>
        <taxon>Opisthorchiida</taxon>
        <taxon>Opisthorchiata</taxon>
        <taxon>Opisthorchiidae</taxon>
        <taxon>Opisthorchis</taxon>
    </lineage>
</organism>
<dbReference type="EMBL" id="KL596659">
    <property type="protein sequence ID" value="KER30526.1"/>
    <property type="molecule type" value="Genomic_DNA"/>
</dbReference>
<reference evidence="1 2" key="1">
    <citation type="submission" date="2013-11" db="EMBL/GenBank/DDBJ databases">
        <title>Opisthorchis viverrini - life in the bile duct.</title>
        <authorList>
            <person name="Young N.D."/>
            <person name="Nagarajan N."/>
            <person name="Lin S.J."/>
            <person name="Korhonen P.K."/>
            <person name="Jex A.R."/>
            <person name="Hall R.S."/>
            <person name="Safavi-Hemami H."/>
            <person name="Kaewkong W."/>
            <person name="Bertrand D."/>
            <person name="Gao S."/>
            <person name="Seet Q."/>
            <person name="Wongkham S."/>
            <person name="Teh B.T."/>
            <person name="Wongkham C."/>
            <person name="Intapan P.M."/>
            <person name="Maleewong W."/>
            <person name="Yang X."/>
            <person name="Hu M."/>
            <person name="Wang Z."/>
            <person name="Hofmann A."/>
            <person name="Sternberg P.W."/>
            <person name="Tan P."/>
            <person name="Wang J."/>
            <person name="Gasser R.B."/>
        </authorList>
    </citation>
    <scope>NUCLEOTIDE SEQUENCE [LARGE SCALE GENOMIC DNA]</scope>
</reference>
<dbReference type="Proteomes" id="UP000054324">
    <property type="component" value="Unassembled WGS sequence"/>
</dbReference>
<dbReference type="AlphaFoldDB" id="A0A074ZTT0"/>
<dbReference type="RefSeq" id="XP_009165666.1">
    <property type="nucleotide sequence ID" value="XM_009167402.1"/>
</dbReference>
<dbReference type="CTD" id="20317200"/>
<sequence>MGLKLEWSQTHRGPIGSKFKGFPFKQEEQGYRLAIIVPAIWQFTWLLPIFSKRAAYMHQPSSPQTPNNDFCTQLDRLLLMTLKLVSVVVAADLNAGVGRPLSERDQFGGPHELNAQRDDNGERLLRKLLQSCLRRITVPWSYHSVHTATEIALATKHGDVRL</sequence>
<gene>
    <name evidence="1" type="ORF">T265_03012</name>
</gene>
<protein>
    <submittedName>
        <fullName evidence="1">Uncharacterized protein</fullName>
    </submittedName>
</protein>
<name>A0A074ZTT0_OPIVI</name>
<evidence type="ECO:0000313" key="1">
    <source>
        <dbReference type="EMBL" id="KER30526.1"/>
    </source>
</evidence>
<keyword evidence="2" id="KW-1185">Reference proteome</keyword>
<evidence type="ECO:0000313" key="2">
    <source>
        <dbReference type="Proteomes" id="UP000054324"/>
    </source>
</evidence>
<accession>A0A074ZTT0</accession>
<proteinExistence type="predicted"/>
<dbReference type="GeneID" id="20317200"/>